<name>A0A383DGG2_9ZZZZ</name>
<proteinExistence type="inferred from homology"/>
<evidence type="ECO:0000256" key="1">
    <source>
        <dbReference type="ARBA" id="ARBA00005254"/>
    </source>
</evidence>
<dbReference type="PANTHER" id="PTHR11941">
    <property type="entry name" value="ENOYL-COA HYDRATASE-RELATED"/>
    <property type="match status" value="1"/>
</dbReference>
<reference evidence="2" key="1">
    <citation type="submission" date="2018-05" db="EMBL/GenBank/DDBJ databases">
        <authorList>
            <person name="Lanie J.A."/>
            <person name="Ng W.-L."/>
            <person name="Kazmierczak K.M."/>
            <person name="Andrzejewski T.M."/>
            <person name="Davidsen T.M."/>
            <person name="Wayne K.J."/>
            <person name="Tettelin H."/>
            <person name="Glass J.I."/>
            <person name="Rusch D."/>
            <person name="Podicherti R."/>
            <person name="Tsui H.-C.T."/>
            <person name="Winkler M.E."/>
        </authorList>
    </citation>
    <scope>NUCLEOTIDE SEQUENCE</scope>
</reference>
<dbReference type="CDD" id="cd06558">
    <property type="entry name" value="crotonase-like"/>
    <property type="match status" value="1"/>
</dbReference>
<sequence length="164" mass="17811">MPEFKNISLNIVDGLATLTLNRPEVKNSLDTETLTEIHRALGILEDDPDAGALVITGEGDAFCAGVNLKGYSIDRREELRAGFREVAMWWHQMLHRVARLPMPVLAAVNGIAVGGGLGLTLVADMAICNEKAKFYASWMSNGMANDGGSSYTLTKIVGFRRAME</sequence>
<feature type="non-terminal residue" evidence="2">
    <location>
        <position position="164"/>
    </location>
</feature>
<dbReference type="Gene3D" id="3.90.226.10">
    <property type="entry name" value="2-enoyl-CoA Hydratase, Chain A, domain 1"/>
    <property type="match status" value="1"/>
</dbReference>
<organism evidence="2">
    <name type="scientific">marine metagenome</name>
    <dbReference type="NCBI Taxonomy" id="408172"/>
    <lineage>
        <taxon>unclassified sequences</taxon>
        <taxon>metagenomes</taxon>
        <taxon>ecological metagenomes</taxon>
    </lineage>
</organism>
<dbReference type="InterPro" id="IPR001753">
    <property type="entry name" value="Enoyl-CoA_hydra/iso"/>
</dbReference>
<dbReference type="InterPro" id="IPR029045">
    <property type="entry name" value="ClpP/crotonase-like_dom_sf"/>
</dbReference>
<dbReference type="PANTHER" id="PTHR11941:SF54">
    <property type="entry name" value="ENOYL-COA HYDRATASE, MITOCHONDRIAL"/>
    <property type="match status" value="1"/>
</dbReference>
<protein>
    <recommendedName>
        <fullName evidence="3">Enoyl-CoA hydratase/isomerase family protein</fullName>
    </recommendedName>
</protein>
<dbReference type="GO" id="GO:0003824">
    <property type="term" value="F:catalytic activity"/>
    <property type="evidence" value="ECO:0007669"/>
    <property type="project" value="InterPro"/>
</dbReference>
<accession>A0A383DGG2</accession>
<dbReference type="SUPFAM" id="SSF52096">
    <property type="entry name" value="ClpP/crotonase"/>
    <property type="match status" value="1"/>
</dbReference>
<dbReference type="AlphaFoldDB" id="A0A383DGG2"/>
<evidence type="ECO:0000313" key="2">
    <source>
        <dbReference type="EMBL" id="SVE43501.1"/>
    </source>
</evidence>
<evidence type="ECO:0008006" key="3">
    <source>
        <dbReference type="Google" id="ProtNLM"/>
    </source>
</evidence>
<dbReference type="EMBL" id="UINC01217063">
    <property type="protein sequence ID" value="SVE43501.1"/>
    <property type="molecule type" value="Genomic_DNA"/>
</dbReference>
<dbReference type="GO" id="GO:0006635">
    <property type="term" value="P:fatty acid beta-oxidation"/>
    <property type="evidence" value="ECO:0007669"/>
    <property type="project" value="TreeGrafter"/>
</dbReference>
<dbReference type="Pfam" id="PF00378">
    <property type="entry name" value="ECH_1"/>
    <property type="match status" value="1"/>
</dbReference>
<dbReference type="InterPro" id="IPR018376">
    <property type="entry name" value="Enoyl-CoA_hyd/isom_CS"/>
</dbReference>
<gene>
    <name evidence="2" type="ORF">METZ01_LOCUS496355</name>
</gene>
<dbReference type="PROSITE" id="PS00166">
    <property type="entry name" value="ENOYL_COA_HYDRATASE"/>
    <property type="match status" value="1"/>
</dbReference>
<comment type="similarity">
    <text evidence="1">Belongs to the enoyl-CoA hydratase/isomerase family.</text>
</comment>